<evidence type="ECO:0000256" key="1">
    <source>
        <dbReference type="ARBA" id="ARBA00001933"/>
    </source>
</evidence>
<dbReference type="Gene3D" id="2.10.25.30">
    <property type="entry name" value="EGF-like, alliinase"/>
    <property type="match status" value="1"/>
</dbReference>
<dbReference type="InterPro" id="IPR015424">
    <property type="entry name" value="PyrdxlP-dep_Trfase"/>
</dbReference>
<evidence type="ECO:0000256" key="5">
    <source>
        <dbReference type="SAM" id="Phobius"/>
    </source>
</evidence>
<dbReference type="AlphaFoldDB" id="A0A843TT64"/>
<dbReference type="Pfam" id="PF04864">
    <property type="entry name" value="Alliinase_C"/>
    <property type="match status" value="1"/>
</dbReference>
<reference evidence="7" key="1">
    <citation type="submission" date="2017-07" db="EMBL/GenBank/DDBJ databases">
        <title>Taro Niue Genome Assembly and Annotation.</title>
        <authorList>
            <person name="Atibalentja N."/>
            <person name="Keating K."/>
            <person name="Fields C.J."/>
        </authorList>
    </citation>
    <scope>NUCLEOTIDE SEQUENCE</scope>
    <source>
        <strain evidence="7">Niue_2</strain>
        <tissue evidence="7">Leaf</tissue>
    </source>
</reference>
<dbReference type="PANTHER" id="PTHR43795:SF22">
    <property type="entry name" value="TRYPTOPHAN AMINOTRANSFERASE-RELATED PROTEIN 2"/>
    <property type="match status" value="1"/>
</dbReference>
<accession>A0A843TT64</accession>
<dbReference type="PANTHER" id="PTHR43795">
    <property type="entry name" value="BIFUNCTIONAL ASPARTATE AMINOTRANSFERASE AND GLUTAMATE/ASPARTATE-PREPHENATE AMINOTRANSFERASE-RELATED"/>
    <property type="match status" value="1"/>
</dbReference>
<keyword evidence="3" id="KW-0663">Pyridoxal phosphate</keyword>
<keyword evidence="5" id="KW-1133">Transmembrane helix</keyword>
<gene>
    <name evidence="7" type="ORF">Taro_004926</name>
</gene>
<evidence type="ECO:0000256" key="2">
    <source>
        <dbReference type="ARBA" id="ARBA00006312"/>
    </source>
</evidence>
<proteinExistence type="inferred from homology"/>
<sequence>IPGGPDAPRPVEVLEQVQQPVLHNPVPIGGLEEQSRGGCREVTARYKLSGGSPPESRLRRSPPPLAVAFMLVSEARNLSDETISRHSRGEATVAARAPINGDGNPATLIWRRSRLFQEGGREMAKAATGGCGGGREGKRGSRRKQRNLPANISLAGAAALLSLTMNLVMFHRFLPFYKSEVPSSGGSPSTAPPRPDEMGEAAPETLLLPHTLGLGISGDVSGIPDEDAIVVNLDHGDPTMYEPFWRAMEDKGSIAIPGWKTMSYFSDGDSLCWFMEPRLAREIVRLHRLVGNARTAGYHIVVGSGSTQLFQAALYALVPPDATGPISVVSAAPYYSFYPAVTDYLRSGLYRWAGDANSFHDDAPYIEVVCSPNNPDGFLREAVLNKENGKTIHDLAYYWPQYSAITYEASHEIMLFTFSKLTGHAGTRIGWALVKDRDVAARMTKYIELNTIGVSKDSQLRAAQILGAIAEDYEHPSPSRVERFFNYGRRLLADRWERLREAVQTTRSFSLPEFPPAYCKFTGHMSELHPAFAWLKCEKEDVEDCEQFLRRLNIITRSGKNSGSGLIRYVRVSMLDTDEKFDLFVKRILAIR</sequence>
<dbReference type="Proteomes" id="UP000652761">
    <property type="component" value="Unassembled WGS sequence"/>
</dbReference>
<organism evidence="7 8">
    <name type="scientific">Colocasia esculenta</name>
    <name type="common">Wild taro</name>
    <name type="synonym">Arum esculentum</name>
    <dbReference type="NCBI Taxonomy" id="4460"/>
    <lineage>
        <taxon>Eukaryota</taxon>
        <taxon>Viridiplantae</taxon>
        <taxon>Streptophyta</taxon>
        <taxon>Embryophyta</taxon>
        <taxon>Tracheophyta</taxon>
        <taxon>Spermatophyta</taxon>
        <taxon>Magnoliopsida</taxon>
        <taxon>Liliopsida</taxon>
        <taxon>Araceae</taxon>
        <taxon>Aroideae</taxon>
        <taxon>Colocasieae</taxon>
        <taxon>Colocasia</taxon>
    </lineage>
</organism>
<feature type="domain" description="Alliinase C-terminal" evidence="6">
    <location>
        <begin position="231"/>
        <end position="589"/>
    </location>
</feature>
<dbReference type="Gene3D" id="3.90.1150.10">
    <property type="entry name" value="Aspartate Aminotransferase, domain 1"/>
    <property type="match status" value="1"/>
</dbReference>
<dbReference type="InterPro" id="IPR015422">
    <property type="entry name" value="PyrdxlP-dep_Trfase_small"/>
</dbReference>
<dbReference type="InterPro" id="IPR037029">
    <property type="entry name" value="Alliinase_N_sf"/>
</dbReference>
<dbReference type="InterPro" id="IPR050478">
    <property type="entry name" value="Ethylene_sulfur-biosynth"/>
</dbReference>
<evidence type="ECO:0000256" key="4">
    <source>
        <dbReference type="SAM" id="MobiDB-lite"/>
    </source>
</evidence>
<keyword evidence="8" id="KW-1185">Reference proteome</keyword>
<comment type="caution">
    <text evidence="7">The sequence shown here is derived from an EMBL/GenBank/DDBJ whole genome shotgun (WGS) entry which is preliminary data.</text>
</comment>
<dbReference type="GO" id="GO:0006520">
    <property type="term" value="P:amino acid metabolic process"/>
    <property type="evidence" value="ECO:0007669"/>
    <property type="project" value="TreeGrafter"/>
</dbReference>
<dbReference type="SUPFAM" id="SSF53383">
    <property type="entry name" value="PLP-dependent transferases"/>
    <property type="match status" value="1"/>
</dbReference>
<evidence type="ECO:0000313" key="8">
    <source>
        <dbReference type="Proteomes" id="UP000652761"/>
    </source>
</evidence>
<dbReference type="Gene3D" id="3.40.640.10">
    <property type="entry name" value="Type I PLP-dependent aspartate aminotransferase-like (Major domain)"/>
    <property type="match status" value="1"/>
</dbReference>
<feature type="transmembrane region" description="Helical" evidence="5">
    <location>
        <begin position="148"/>
        <end position="170"/>
    </location>
</feature>
<dbReference type="OrthoDB" id="2020362at2759"/>
<protein>
    <recommendedName>
        <fullName evidence="6">Alliinase C-terminal domain-containing protein</fullName>
    </recommendedName>
</protein>
<dbReference type="CDD" id="cd00609">
    <property type="entry name" value="AAT_like"/>
    <property type="match status" value="1"/>
</dbReference>
<evidence type="ECO:0000259" key="6">
    <source>
        <dbReference type="Pfam" id="PF04864"/>
    </source>
</evidence>
<feature type="region of interest" description="Disordered" evidence="4">
    <location>
        <begin position="180"/>
        <end position="200"/>
    </location>
</feature>
<feature type="region of interest" description="Disordered" evidence="4">
    <location>
        <begin position="124"/>
        <end position="146"/>
    </location>
</feature>
<feature type="non-terminal residue" evidence="7">
    <location>
        <position position="1"/>
    </location>
</feature>
<name>A0A843TT64_COLES</name>
<keyword evidence="5" id="KW-0472">Membrane</keyword>
<evidence type="ECO:0000313" key="7">
    <source>
        <dbReference type="EMBL" id="MQL72604.1"/>
    </source>
</evidence>
<dbReference type="EMBL" id="NMUH01000136">
    <property type="protein sequence ID" value="MQL72604.1"/>
    <property type="molecule type" value="Genomic_DNA"/>
</dbReference>
<dbReference type="GO" id="GO:0008483">
    <property type="term" value="F:transaminase activity"/>
    <property type="evidence" value="ECO:0007669"/>
    <property type="project" value="TreeGrafter"/>
</dbReference>
<dbReference type="GO" id="GO:0016846">
    <property type="term" value="F:carbon-sulfur lyase activity"/>
    <property type="evidence" value="ECO:0007669"/>
    <property type="project" value="InterPro"/>
</dbReference>
<dbReference type="InterPro" id="IPR015421">
    <property type="entry name" value="PyrdxlP-dep_Trfase_major"/>
</dbReference>
<dbReference type="InterPro" id="IPR006948">
    <property type="entry name" value="Alliinase_C"/>
</dbReference>
<comment type="similarity">
    <text evidence="2">Belongs to the alliinase family.</text>
</comment>
<comment type="cofactor">
    <cofactor evidence="1">
        <name>pyridoxal 5'-phosphate</name>
        <dbReference type="ChEBI" id="CHEBI:597326"/>
    </cofactor>
</comment>
<evidence type="ECO:0000256" key="3">
    <source>
        <dbReference type="ARBA" id="ARBA00022898"/>
    </source>
</evidence>
<keyword evidence="5" id="KW-0812">Transmembrane</keyword>